<feature type="compositionally biased region" description="Pro residues" evidence="4">
    <location>
        <begin position="63"/>
        <end position="80"/>
    </location>
</feature>
<protein>
    <submittedName>
        <fullName evidence="6">HSP20-like chaperone</fullName>
    </submittedName>
</protein>
<keyword evidence="7" id="KW-1185">Reference proteome</keyword>
<feature type="domain" description="SHSP" evidence="5">
    <location>
        <begin position="196"/>
        <end position="317"/>
    </location>
</feature>
<dbReference type="PROSITE" id="PS01031">
    <property type="entry name" value="SHSP"/>
    <property type="match status" value="1"/>
</dbReference>
<evidence type="ECO:0000256" key="1">
    <source>
        <dbReference type="ARBA" id="ARBA00023016"/>
    </source>
</evidence>
<evidence type="ECO:0000313" key="6">
    <source>
        <dbReference type="EMBL" id="KAF2735625.1"/>
    </source>
</evidence>
<dbReference type="InterPro" id="IPR008978">
    <property type="entry name" value="HSP20-like_chaperone"/>
</dbReference>
<evidence type="ECO:0000256" key="2">
    <source>
        <dbReference type="PROSITE-ProRule" id="PRU00285"/>
    </source>
</evidence>
<dbReference type="Gene3D" id="2.60.40.790">
    <property type="match status" value="1"/>
</dbReference>
<organism evidence="6 7">
    <name type="scientific">Polyplosphaeria fusca</name>
    <dbReference type="NCBI Taxonomy" id="682080"/>
    <lineage>
        <taxon>Eukaryota</taxon>
        <taxon>Fungi</taxon>
        <taxon>Dikarya</taxon>
        <taxon>Ascomycota</taxon>
        <taxon>Pezizomycotina</taxon>
        <taxon>Dothideomycetes</taxon>
        <taxon>Pleosporomycetidae</taxon>
        <taxon>Pleosporales</taxon>
        <taxon>Tetraplosphaeriaceae</taxon>
        <taxon>Polyplosphaeria</taxon>
    </lineage>
</organism>
<dbReference type="Proteomes" id="UP000799444">
    <property type="component" value="Unassembled WGS sequence"/>
</dbReference>
<feature type="region of interest" description="Disordered" evidence="4">
    <location>
        <begin position="16"/>
        <end position="164"/>
    </location>
</feature>
<dbReference type="CDD" id="cd06464">
    <property type="entry name" value="ACD_sHsps-like"/>
    <property type="match status" value="1"/>
</dbReference>
<accession>A0A9P4R238</accession>
<dbReference type="SUPFAM" id="SSF49764">
    <property type="entry name" value="HSP20-like chaperones"/>
    <property type="match status" value="1"/>
</dbReference>
<feature type="compositionally biased region" description="Gly residues" evidence="4">
    <location>
        <begin position="138"/>
        <end position="148"/>
    </location>
</feature>
<feature type="compositionally biased region" description="Basic and acidic residues" evidence="4">
    <location>
        <begin position="81"/>
        <end position="101"/>
    </location>
</feature>
<evidence type="ECO:0000256" key="4">
    <source>
        <dbReference type="SAM" id="MobiDB-lite"/>
    </source>
</evidence>
<comment type="caution">
    <text evidence="6">The sequence shown here is derived from an EMBL/GenBank/DDBJ whole genome shotgun (WGS) entry which is preliminary data.</text>
</comment>
<dbReference type="InterPro" id="IPR031107">
    <property type="entry name" value="Small_HSP"/>
</dbReference>
<comment type="similarity">
    <text evidence="2 3">Belongs to the small heat shock protein (HSP20) family.</text>
</comment>
<evidence type="ECO:0000259" key="5">
    <source>
        <dbReference type="PROSITE" id="PS01031"/>
    </source>
</evidence>
<evidence type="ECO:0000313" key="7">
    <source>
        <dbReference type="Proteomes" id="UP000799444"/>
    </source>
</evidence>
<proteinExistence type="inferred from homology"/>
<dbReference type="OrthoDB" id="5511210at2759"/>
<evidence type="ECO:0000256" key="3">
    <source>
        <dbReference type="RuleBase" id="RU003616"/>
    </source>
</evidence>
<dbReference type="AlphaFoldDB" id="A0A9P4R238"/>
<dbReference type="InterPro" id="IPR002068">
    <property type="entry name" value="A-crystallin/Hsp20_dom"/>
</dbReference>
<reference evidence="6" key="1">
    <citation type="journal article" date="2020" name="Stud. Mycol.">
        <title>101 Dothideomycetes genomes: a test case for predicting lifestyles and emergence of pathogens.</title>
        <authorList>
            <person name="Haridas S."/>
            <person name="Albert R."/>
            <person name="Binder M."/>
            <person name="Bloem J."/>
            <person name="Labutti K."/>
            <person name="Salamov A."/>
            <person name="Andreopoulos B."/>
            <person name="Baker S."/>
            <person name="Barry K."/>
            <person name="Bills G."/>
            <person name="Bluhm B."/>
            <person name="Cannon C."/>
            <person name="Castanera R."/>
            <person name="Culley D."/>
            <person name="Daum C."/>
            <person name="Ezra D."/>
            <person name="Gonzalez J."/>
            <person name="Henrissat B."/>
            <person name="Kuo A."/>
            <person name="Liang C."/>
            <person name="Lipzen A."/>
            <person name="Lutzoni F."/>
            <person name="Magnuson J."/>
            <person name="Mondo S."/>
            <person name="Nolan M."/>
            <person name="Ohm R."/>
            <person name="Pangilinan J."/>
            <person name="Park H.-J."/>
            <person name="Ramirez L."/>
            <person name="Alfaro M."/>
            <person name="Sun H."/>
            <person name="Tritt A."/>
            <person name="Yoshinaga Y."/>
            <person name="Zwiers L.-H."/>
            <person name="Turgeon B."/>
            <person name="Goodwin S."/>
            <person name="Spatafora J."/>
            <person name="Crous P."/>
            <person name="Grigoriev I."/>
        </authorList>
    </citation>
    <scope>NUCLEOTIDE SEQUENCE</scope>
    <source>
        <strain evidence="6">CBS 125425</strain>
    </source>
</reference>
<keyword evidence="1" id="KW-0346">Stress response</keyword>
<name>A0A9P4R238_9PLEO</name>
<sequence>MPPSVTYMNQSAPFWDFVASLEQQQDRNGGDNDNNERHGPPGPPPFGPWGWAHGFGGRGFPSRGPPPPGHHHAPGPPPPAGHEHASNEKDDDIKEKDKEMTEDNGEGPSHTSGSDTESNRRPYGRGRCGGRKGRHAWGHGGPHAWGGPHGHHNRGGHHGGGRGGWGGWGSRGGFDPLSLAANFFNPENFGADARNMASDDYAPDADIFDTPTAYMVHISLAGAKKEDVGVNWDEAKSELSVAGVIYRPGDEEFLKTLAMDERKVGAFERKIRLGTRVNPAAIDAEGISAKLEDGVLRVDVPKRLEEGFVDVRKVDVE</sequence>
<feature type="compositionally biased region" description="Basic residues" evidence="4">
    <location>
        <begin position="122"/>
        <end position="137"/>
    </location>
</feature>
<dbReference type="Pfam" id="PF00011">
    <property type="entry name" value="HSP20"/>
    <property type="match status" value="1"/>
</dbReference>
<dbReference type="PANTHER" id="PTHR11527">
    <property type="entry name" value="HEAT-SHOCK PROTEIN 20 FAMILY MEMBER"/>
    <property type="match status" value="1"/>
</dbReference>
<dbReference type="EMBL" id="ML996133">
    <property type="protein sequence ID" value="KAF2735625.1"/>
    <property type="molecule type" value="Genomic_DNA"/>
</dbReference>
<gene>
    <name evidence="6" type="ORF">EJ04DRAFT_511588</name>
</gene>
<feature type="compositionally biased region" description="Basic and acidic residues" evidence="4">
    <location>
        <begin position="24"/>
        <end position="39"/>
    </location>
</feature>
<feature type="compositionally biased region" description="Basic residues" evidence="4">
    <location>
        <begin position="149"/>
        <end position="160"/>
    </location>
</feature>